<dbReference type="EMBL" id="ACBW01000234">
    <property type="protein sequence ID" value="EEF78284.1"/>
    <property type="molecule type" value="Genomic_DNA"/>
</dbReference>
<protein>
    <recommendedName>
        <fullName evidence="5">Thioredoxin domain-containing protein</fullName>
    </recommendedName>
</protein>
<evidence type="ECO:0000256" key="2">
    <source>
        <dbReference type="ARBA" id="ARBA00022748"/>
    </source>
</evidence>
<dbReference type="PANTHER" id="PTHR42852">
    <property type="entry name" value="THIOL:DISULFIDE INTERCHANGE PROTEIN DSBE"/>
    <property type="match status" value="1"/>
</dbReference>
<evidence type="ECO:0000313" key="7">
    <source>
        <dbReference type="Proteomes" id="UP000014073"/>
    </source>
</evidence>
<accession>S0FDA5</accession>
<dbReference type="PROSITE" id="PS00194">
    <property type="entry name" value="THIOREDOXIN_1"/>
    <property type="match status" value="1"/>
</dbReference>
<gene>
    <name evidence="6" type="ORF">BACCOPRO_03811</name>
</gene>
<dbReference type="GeneID" id="78405354"/>
<proteinExistence type="predicted"/>
<keyword evidence="4" id="KW-0676">Redox-active center</keyword>
<dbReference type="STRING" id="547042.BACCOPRO_03811"/>
<dbReference type="GO" id="GO:0017004">
    <property type="term" value="P:cytochrome complex assembly"/>
    <property type="evidence" value="ECO:0007669"/>
    <property type="project" value="UniProtKB-KW"/>
</dbReference>
<dbReference type="InterPro" id="IPR050553">
    <property type="entry name" value="Thioredoxin_ResA/DsbE_sf"/>
</dbReference>
<dbReference type="Pfam" id="PF13905">
    <property type="entry name" value="Thioredoxin_8"/>
    <property type="match status" value="1"/>
</dbReference>
<dbReference type="OrthoDB" id="1096670at2"/>
<dbReference type="eggNOG" id="COG0526">
    <property type="taxonomic scope" value="Bacteria"/>
</dbReference>
<dbReference type="GO" id="GO:0030313">
    <property type="term" value="C:cell envelope"/>
    <property type="evidence" value="ECO:0007669"/>
    <property type="project" value="UniProtKB-SubCell"/>
</dbReference>
<dbReference type="Gene3D" id="3.40.30.10">
    <property type="entry name" value="Glutaredoxin"/>
    <property type="match status" value="1"/>
</dbReference>
<dbReference type="InterPro" id="IPR017937">
    <property type="entry name" value="Thioredoxin_CS"/>
</dbReference>
<dbReference type="RefSeq" id="WP_008145435.1">
    <property type="nucleotide sequence ID" value="NZ_EQ973651.1"/>
</dbReference>
<dbReference type="PANTHER" id="PTHR42852:SF6">
    <property type="entry name" value="THIOL:DISULFIDE INTERCHANGE PROTEIN DSBE"/>
    <property type="match status" value="1"/>
</dbReference>
<dbReference type="AlphaFoldDB" id="S0FDA5"/>
<keyword evidence="7" id="KW-1185">Reference proteome</keyword>
<evidence type="ECO:0000256" key="4">
    <source>
        <dbReference type="ARBA" id="ARBA00023284"/>
    </source>
</evidence>
<sequence length="772" mass="88739">MKTRTTTTVSLTDKRQTPWQNLRQLLLCLLILLPGILTAQTIENPTFKARNGSIRNITRIERTPECTKVYIHAIFRPHWWIKEDGENYLEDTATGIRYKQTGAEGIELKKETYLPDSGEMDFVLLFEPLPQETRKIHFIDPNGREGNTFDISLVADASEPRSLLEPVEGNWFSEDAQSCWTYGIYDSIVILNNRLYTPVECRKKGKRILMTASDRKDGSTVTLKLTARKDGSCLIALNDGEEQRYVRTRKEPAIPDADNGYGTDFFRRDSVYLQGYLKGYDPRLGFDSGILYLSNEITRKDYPTVVPINPDGSFECKFILSYPVCQNLTLNNQWIPFYAEPGDTVTMYLDWEDIMARSRARDNKYPLIHTAYMGKTAALSYLAVTLNDLIDYPYEKLNKAQKTLTPAQFQKQLEPYTARWQQQADSLCRLYATSQKAVSLIRNHTAIKAGEIYFDYQMPRSYYARQDTANQVLQVQPDASYYDFLKQMPLDEMSALACSRISVFINRFEYMDPLEAANNAYKSLAGEEDFKKLPDNEKLIRIYAKKYEIQDSIIQALCNEHSPLLWQIARVRDLRAIVAQQTSRKDAECLIGKTQAIITHPYMQTAVKDMIDELHPAGRTASYQLPAGKATDIFRRIIAPHAGKVLFIDFWGIYCGPCRGGIQATADLRRQYRNHPDFQFVYITSEKESPGKAYTDYVEKNLKGEACYRLTDTEYKYMRQLFQFNGIPHYVIVEKDGSISTEDVGTHNLKEFLQKRFGSVPETQSTDEHSIQ</sequence>
<keyword evidence="2" id="KW-0201">Cytochrome c-type biogenesis</keyword>
<dbReference type="HOGENOM" id="CLU_017885_0_0_10"/>
<dbReference type="SUPFAM" id="SSF52833">
    <property type="entry name" value="Thioredoxin-like"/>
    <property type="match status" value="1"/>
</dbReference>
<organism evidence="6 7">
    <name type="scientific">Phocaeicola coprophilus DSM 18228 = JCM 13818</name>
    <dbReference type="NCBI Taxonomy" id="547042"/>
    <lineage>
        <taxon>Bacteria</taxon>
        <taxon>Pseudomonadati</taxon>
        <taxon>Bacteroidota</taxon>
        <taxon>Bacteroidia</taxon>
        <taxon>Bacteroidales</taxon>
        <taxon>Bacteroidaceae</taxon>
        <taxon>Phocaeicola</taxon>
    </lineage>
</organism>
<dbReference type="PROSITE" id="PS51352">
    <property type="entry name" value="THIOREDOXIN_2"/>
    <property type="match status" value="1"/>
</dbReference>
<evidence type="ECO:0000259" key="5">
    <source>
        <dbReference type="PROSITE" id="PS51352"/>
    </source>
</evidence>
<evidence type="ECO:0000256" key="1">
    <source>
        <dbReference type="ARBA" id="ARBA00004196"/>
    </source>
</evidence>
<dbReference type="InterPro" id="IPR013766">
    <property type="entry name" value="Thioredoxin_domain"/>
</dbReference>
<name>S0FDA5_9BACT</name>
<dbReference type="Proteomes" id="UP000014073">
    <property type="component" value="Unassembled WGS sequence"/>
</dbReference>
<comment type="subcellular location">
    <subcellularLocation>
        <location evidence="1">Cell envelope</location>
    </subcellularLocation>
</comment>
<dbReference type="InterPro" id="IPR012336">
    <property type="entry name" value="Thioredoxin-like_fold"/>
</dbReference>
<evidence type="ECO:0000313" key="6">
    <source>
        <dbReference type="EMBL" id="EEF78284.1"/>
    </source>
</evidence>
<feature type="domain" description="Thioredoxin" evidence="5">
    <location>
        <begin position="619"/>
        <end position="754"/>
    </location>
</feature>
<reference evidence="6 7" key="1">
    <citation type="submission" date="2008-12" db="EMBL/GenBank/DDBJ databases">
        <authorList>
            <person name="Fulton L."/>
            <person name="Clifton S."/>
            <person name="Fulton B."/>
            <person name="Xu J."/>
            <person name="Minx P."/>
            <person name="Pepin K.H."/>
            <person name="Johnson M."/>
            <person name="Bhonagiri V."/>
            <person name="Nash W.E."/>
            <person name="Mardis E.R."/>
            <person name="Wilson R.K."/>
        </authorList>
    </citation>
    <scope>NUCLEOTIDE SEQUENCE [LARGE SCALE GENOMIC DNA]</scope>
    <source>
        <strain evidence="6 7">DSM 18228</strain>
    </source>
</reference>
<dbReference type="InterPro" id="IPR036249">
    <property type="entry name" value="Thioredoxin-like_sf"/>
</dbReference>
<keyword evidence="3" id="KW-1015">Disulfide bond</keyword>
<comment type="caution">
    <text evidence="6">The sequence shown here is derived from an EMBL/GenBank/DDBJ whole genome shotgun (WGS) entry which is preliminary data.</text>
</comment>
<evidence type="ECO:0000256" key="3">
    <source>
        <dbReference type="ARBA" id="ARBA00023157"/>
    </source>
</evidence>